<reference evidence="1 2" key="2">
    <citation type="submission" date="2018-06" db="EMBL/GenBank/DDBJ databases">
        <title>Metagenomic assembly of (sub)arctic Cyanobacteria and their associated microbiome from non-axenic cultures.</title>
        <authorList>
            <person name="Baurain D."/>
        </authorList>
    </citation>
    <scope>NUCLEOTIDE SEQUENCE [LARGE SCALE GENOMIC DNA]</scope>
    <source>
        <strain evidence="1">ULC027bin1</strain>
    </source>
</reference>
<evidence type="ECO:0000313" key="2">
    <source>
        <dbReference type="Proteomes" id="UP000249794"/>
    </source>
</evidence>
<dbReference type="SUPFAM" id="SSF56784">
    <property type="entry name" value="HAD-like"/>
    <property type="match status" value="1"/>
</dbReference>
<accession>A0A2W4X1T6</accession>
<dbReference type="Proteomes" id="UP000249794">
    <property type="component" value="Unassembled WGS sequence"/>
</dbReference>
<dbReference type="EMBL" id="QBMP01000246">
    <property type="protein sequence ID" value="PZO48129.1"/>
    <property type="molecule type" value="Genomic_DNA"/>
</dbReference>
<dbReference type="AlphaFoldDB" id="A0A2W4X1T6"/>
<dbReference type="Gene3D" id="3.30.980.20">
    <property type="entry name" value="Putative mannosyl-3-phosphoglycerate phosphatase, domain 2"/>
    <property type="match status" value="1"/>
</dbReference>
<dbReference type="InterPro" id="IPR036412">
    <property type="entry name" value="HAD-like_sf"/>
</dbReference>
<proteinExistence type="predicted"/>
<organism evidence="1 2">
    <name type="scientific">Phormidesmis priestleyi</name>
    <dbReference type="NCBI Taxonomy" id="268141"/>
    <lineage>
        <taxon>Bacteria</taxon>
        <taxon>Bacillati</taxon>
        <taxon>Cyanobacteriota</taxon>
        <taxon>Cyanophyceae</taxon>
        <taxon>Leptolyngbyales</taxon>
        <taxon>Leptolyngbyaceae</taxon>
        <taxon>Phormidesmis</taxon>
    </lineage>
</organism>
<reference evidence="2" key="1">
    <citation type="submission" date="2018-04" db="EMBL/GenBank/DDBJ databases">
        <authorList>
            <person name="Cornet L."/>
        </authorList>
    </citation>
    <scope>NUCLEOTIDE SEQUENCE [LARGE SCALE GENOMIC DNA]</scope>
</reference>
<dbReference type="Gene3D" id="3.40.50.1000">
    <property type="entry name" value="HAD superfamily/HAD-like"/>
    <property type="match status" value="1"/>
</dbReference>
<dbReference type="InterPro" id="IPR023214">
    <property type="entry name" value="HAD_sf"/>
</dbReference>
<sequence>MEGLNVMAEWIVVTGLEGALLNLADEGSGADEEPMKRAIAQLKAKGVPVIVFTDSDRAEVEPIRERLGLVSPFITESGSGIFTPVNQNPFAVLLGEKEGEYYVEVLGCPYVQARAGLRVMANLIAHPLKGFGDFTVPQLEKAMQLSEAAAHRAKDREFSEPFMTPKAVDAAVLRQTAEEIGFGLLLRRPDAGRFSVMMGPEAGLEPAVQRVIAVYQQQLSEDETLKVLGLSAQADELAVLAIACSSAEWTGRVVAGPFDWLAAVAPLLA</sequence>
<gene>
    <name evidence="1" type="ORF">DCF15_18195</name>
</gene>
<name>A0A2W4X1T6_9CYAN</name>
<evidence type="ECO:0000313" key="1">
    <source>
        <dbReference type="EMBL" id="PZO48129.1"/>
    </source>
</evidence>
<protein>
    <submittedName>
        <fullName evidence="1">Haloacid dehalogenase</fullName>
    </submittedName>
</protein>
<comment type="caution">
    <text evidence="1">The sequence shown here is derived from an EMBL/GenBank/DDBJ whole genome shotgun (WGS) entry which is preliminary data.</text>
</comment>